<dbReference type="InterPro" id="IPR036364">
    <property type="entry name" value="SEA_dom_sf"/>
</dbReference>
<feature type="transmembrane region" description="Helical" evidence="1">
    <location>
        <begin position="33"/>
        <end position="57"/>
    </location>
</feature>
<organism evidence="2 3">
    <name type="scientific">Ameiurus melas</name>
    <name type="common">Black bullhead</name>
    <name type="synonym">Silurus melas</name>
    <dbReference type="NCBI Taxonomy" id="219545"/>
    <lineage>
        <taxon>Eukaryota</taxon>
        <taxon>Metazoa</taxon>
        <taxon>Chordata</taxon>
        <taxon>Craniata</taxon>
        <taxon>Vertebrata</taxon>
        <taxon>Euteleostomi</taxon>
        <taxon>Actinopterygii</taxon>
        <taxon>Neopterygii</taxon>
        <taxon>Teleostei</taxon>
        <taxon>Ostariophysi</taxon>
        <taxon>Siluriformes</taxon>
        <taxon>Ictaluridae</taxon>
        <taxon>Ameiurus</taxon>
    </lineage>
</organism>
<keyword evidence="3" id="KW-1185">Reference proteome</keyword>
<sequence length="132" mass="14463">MSTATYENCRNGNENVTFITKEMGSKSKQKKTGLIVGSVLVLLVLAAVAGFLIWWFAVKPSVQKMAATVEAQKDMGTRVFSGEMTLIDATYKREYEDPSSKEFQETADALQGIVSFCDFTPVLVSDEPSSTC</sequence>
<gene>
    <name evidence="2" type="ORF">AMELA_G00104900</name>
</gene>
<reference evidence="2 3" key="1">
    <citation type="submission" date="2020-02" db="EMBL/GenBank/DDBJ databases">
        <title>A chromosome-scale genome assembly of the black bullhead catfish (Ameiurus melas).</title>
        <authorList>
            <person name="Wen M."/>
            <person name="Zham M."/>
            <person name="Cabau C."/>
            <person name="Klopp C."/>
            <person name="Donnadieu C."/>
            <person name="Roques C."/>
            <person name="Bouchez O."/>
            <person name="Lampietro C."/>
            <person name="Jouanno E."/>
            <person name="Herpin A."/>
            <person name="Louis A."/>
            <person name="Berthelot C."/>
            <person name="Parey E."/>
            <person name="Roest-Crollius H."/>
            <person name="Braasch I."/>
            <person name="Postlethwait J."/>
            <person name="Robinson-Rechavi M."/>
            <person name="Echchiki A."/>
            <person name="Begum T."/>
            <person name="Montfort J."/>
            <person name="Schartl M."/>
            <person name="Bobe J."/>
            <person name="Guiguen Y."/>
        </authorList>
    </citation>
    <scope>NUCLEOTIDE SEQUENCE [LARGE SCALE GENOMIC DNA]</scope>
    <source>
        <strain evidence="2">M_S1</strain>
        <tissue evidence="2">Blood</tissue>
    </source>
</reference>
<accession>A0A7J6AUJ1</accession>
<evidence type="ECO:0000313" key="3">
    <source>
        <dbReference type="Proteomes" id="UP000593565"/>
    </source>
</evidence>
<evidence type="ECO:0008006" key="4">
    <source>
        <dbReference type="Google" id="ProtNLM"/>
    </source>
</evidence>
<comment type="caution">
    <text evidence="2">The sequence shown here is derived from an EMBL/GenBank/DDBJ whole genome shotgun (WGS) entry which is preliminary data.</text>
</comment>
<name>A0A7J6AUJ1_AMEME</name>
<evidence type="ECO:0000256" key="1">
    <source>
        <dbReference type="SAM" id="Phobius"/>
    </source>
</evidence>
<dbReference type="Proteomes" id="UP000593565">
    <property type="component" value="Unassembled WGS sequence"/>
</dbReference>
<dbReference type="SUPFAM" id="SSF82671">
    <property type="entry name" value="SEA domain"/>
    <property type="match status" value="1"/>
</dbReference>
<proteinExistence type="predicted"/>
<dbReference type="AlphaFoldDB" id="A0A7J6AUJ1"/>
<evidence type="ECO:0000313" key="2">
    <source>
        <dbReference type="EMBL" id="KAF4086265.1"/>
    </source>
</evidence>
<keyword evidence="1" id="KW-0472">Membrane</keyword>
<keyword evidence="1" id="KW-1133">Transmembrane helix</keyword>
<protein>
    <recommendedName>
        <fullName evidence="4">SEA domain-containing protein</fullName>
    </recommendedName>
</protein>
<keyword evidence="1" id="KW-0812">Transmembrane</keyword>
<dbReference type="EMBL" id="JAAGNN010000008">
    <property type="protein sequence ID" value="KAF4086265.1"/>
    <property type="molecule type" value="Genomic_DNA"/>
</dbReference>